<dbReference type="RefSeq" id="WP_211951595.1">
    <property type="nucleotide sequence ID" value="NZ_CAJPVI010000001.1"/>
</dbReference>
<gene>
    <name evidence="2" type="ORF">LMG26411_00375</name>
</gene>
<protein>
    <recommendedName>
        <fullName evidence="1">DUF2007 domain-containing protein</fullName>
    </recommendedName>
</protein>
<evidence type="ECO:0000259" key="1">
    <source>
        <dbReference type="Pfam" id="PF09413"/>
    </source>
</evidence>
<sequence length="103" mass="11433">MKLLLSATSLVHAAHCRNVLRAAGIRAELRNTWLGGAIGEIPFRESAPQVWILDDHMEAQAWAALKAATEPPPGPLWQCGHCHEWHEPQFGACWRCGTARDQN</sequence>
<reference evidence="2 3" key="1">
    <citation type="submission" date="2021-03" db="EMBL/GenBank/DDBJ databases">
        <authorList>
            <person name="Peeters C."/>
        </authorList>
    </citation>
    <scope>NUCLEOTIDE SEQUENCE [LARGE SCALE GENOMIC DNA]</scope>
    <source>
        <strain evidence="2 3">LMG 26411</strain>
    </source>
</reference>
<accession>A0ABN7PQM7</accession>
<evidence type="ECO:0000313" key="2">
    <source>
        <dbReference type="EMBL" id="CAG2130607.1"/>
    </source>
</evidence>
<feature type="domain" description="DUF2007" evidence="1">
    <location>
        <begin position="1"/>
        <end position="59"/>
    </location>
</feature>
<dbReference type="EMBL" id="CAJPVI010000001">
    <property type="protein sequence ID" value="CAG2130607.1"/>
    <property type="molecule type" value="Genomic_DNA"/>
</dbReference>
<comment type="caution">
    <text evidence="2">The sequence shown here is derived from an EMBL/GenBank/DDBJ whole genome shotgun (WGS) entry which is preliminary data.</text>
</comment>
<keyword evidence="3" id="KW-1185">Reference proteome</keyword>
<organism evidence="2 3">
    <name type="scientific">Cupriavidus numazuensis</name>
    <dbReference type="NCBI Taxonomy" id="221992"/>
    <lineage>
        <taxon>Bacteria</taxon>
        <taxon>Pseudomonadati</taxon>
        <taxon>Pseudomonadota</taxon>
        <taxon>Betaproteobacteria</taxon>
        <taxon>Burkholderiales</taxon>
        <taxon>Burkholderiaceae</taxon>
        <taxon>Cupriavidus</taxon>
    </lineage>
</organism>
<name>A0ABN7PQM7_9BURK</name>
<evidence type="ECO:0000313" key="3">
    <source>
        <dbReference type="Proteomes" id="UP000672657"/>
    </source>
</evidence>
<dbReference type="Proteomes" id="UP000672657">
    <property type="component" value="Unassembled WGS sequence"/>
</dbReference>
<dbReference type="InterPro" id="IPR018551">
    <property type="entry name" value="DUF2007"/>
</dbReference>
<proteinExistence type="predicted"/>
<dbReference type="Pfam" id="PF09413">
    <property type="entry name" value="DUF2007"/>
    <property type="match status" value="1"/>
</dbReference>